<evidence type="ECO:0000313" key="1">
    <source>
        <dbReference type="EMBL" id="JAH92611.1"/>
    </source>
</evidence>
<dbReference type="AlphaFoldDB" id="A0A0E9WQN6"/>
<reference evidence="1" key="2">
    <citation type="journal article" date="2015" name="Fish Shellfish Immunol.">
        <title>Early steps in the European eel (Anguilla anguilla)-Vibrio vulnificus interaction in the gills: Role of the RtxA13 toxin.</title>
        <authorList>
            <person name="Callol A."/>
            <person name="Pajuelo D."/>
            <person name="Ebbesson L."/>
            <person name="Teles M."/>
            <person name="MacKenzie S."/>
            <person name="Amaro C."/>
        </authorList>
    </citation>
    <scope>NUCLEOTIDE SEQUENCE</scope>
</reference>
<name>A0A0E9WQN6_ANGAN</name>
<dbReference type="EMBL" id="GBXM01015966">
    <property type="protein sequence ID" value="JAH92611.1"/>
    <property type="molecule type" value="Transcribed_RNA"/>
</dbReference>
<sequence length="39" mass="4355">MCIAYDKCQGLECSRDFLTAPPGLIWLNGRISVLITIKD</sequence>
<organism evidence="1">
    <name type="scientific">Anguilla anguilla</name>
    <name type="common">European freshwater eel</name>
    <name type="synonym">Muraena anguilla</name>
    <dbReference type="NCBI Taxonomy" id="7936"/>
    <lineage>
        <taxon>Eukaryota</taxon>
        <taxon>Metazoa</taxon>
        <taxon>Chordata</taxon>
        <taxon>Craniata</taxon>
        <taxon>Vertebrata</taxon>
        <taxon>Euteleostomi</taxon>
        <taxon>Actinopterygii</taxon>
        <taxon>Neopterygii</taxon>
        <taxon>Teleostei</taxon>
        <taxon>Anguilliformes</taxon>
        <taxon>Anguillidae</taxon>
        <taxon>Anguilla</taxon>
    </lineage>
</organism>
<protein>
    <submittedName>
        <fullName evidence="1">Uncharacterized protein</fullName>
    </submittedName>
</protein>
<proteinExistence type="predicted"/>
<accession>A0A0E9WQN6</accession>
<reference evidence="1" key="1">
    <citation type="submission" date="2014-11" db="EMBL/GenBank/DDBJ databases">
        <authorList>
            <person name="Amaro Gonzalez C."/>
        </authorList>
    </citation>
    <scope>NUCLEOTIDE SEQUENCE</scope>
</reference>